<protein>
    <submittedName>
        <fullName evidence="1">dUTPase</fullName>
    </submittedName>
</protein>
<dbReference type="Gene3D" id="1.10.4010.10">
    <property type="entry name" value="Type II deoxyuridine triphosphatase"/>
    <property type="match status" value="1"/>
</dbReference>
<dbReference type="Pfam" id="PF08761">
    <property type="entry name" value="dUTPase_2"/>
    <property type="match status" value="1"/>
</dbReference>
<proteinExistence type="predicted"/>
<sequence>MNIQQLFIMQKELDDFIEQTQNIQQDVFQEKGLALMVELAELANETRCFKFWSTKGPSAREVILEEYVDSIHFILSLGLLKNYTTIEKWPLIEEQRHLTSTFLETQSAILAFIQQPTEDRYIAIWQCYGLLAYNLGFTFEDVVRAYIEKNQENYNRQRTGY</sequence>
<evidence type="ECO:0000313" key="2">
    <source>
        <dbReference type="Proteomes" id="UP000094784"/>
    </source>
</evidence>
<dbReference type="AlphaFoldDB" id="A0A1E4RAA9"/>
<dbReference type="EMBL" id="MECQ01000001">
    <property type="protein sequence ID" value="ODV57415.1"/>
    <property type="molecule type" value="Genomic_DNA"/>
</dbReference>
<accession>A0A1E4RAA9</accession>
<organism evidence="1 2">
    <name type="scientific">Lysinibacillus fusiformis</name>
    <dbReference type="NCBI Taxonomy" id="28031"/>
    <lineage>
        <taxon>Bacteria</taxon>
        <taxon>Bacillati</taxon>
        <taxon>Bacillota</taxon>
        <taxon>Bacilli</taxon>
        <taxon>Bacillales</taxon>
        <taxon>Bacillaceae</taxon>
        <taxon>Lysinibacillus</taxon>
    </lineage>
</organism>
<dbReference type="InterPro" id="IPR014871">
    <property type="entry name" value="dUTPase/dCTP_pyrophosphatase"/>
</dbReference>
<comment type="caution">
    <text evidence="1">The sequence shown here is derived from an EMBL/GenBank/DDBJ whole genome shotgun (WGS) entry which is preliminary data.</text>
</comment>
<dbReference type="Proteomes" id="UP000094784">
    <property type="component" value="Unassembled WGS sequence"/>
</dbReference>
<gene>
    <name evidence="1" type="ORF">BG258_16600</name>
</gene>
<dbReference type="RefSeq" id="WP_069482300.1">
    <property type="nucleotide sequence ID" value="NZ_CP130331.1"/>
</dbReference>
<dbReference type="PIRSF" id="PIRSF030140">
    <property type="entry name" value="UCP030140"/>
    <property type="match status" value="1"/>
</dbReference>
<reference evidence="1 2" key="1">
    <citation type="submission" date="2016-09" db="EMBL/GenBank/DDBJ databases">
        <title>Draft genome sequence of the soil isolate, Lysinibacillus fusiformis M5, a potential hypoxanthine producer.</title>
        <authorList>
            <person name="Gallegos-Monterrosa R."/>
            <person name="Maroti G."/>
            <person name="Balint B."/>
            <person name="Kovacs A.T."/>
        </authorList>
    </citation>
    <scope>NUCLEOTIDE SEQUENCE [LARGE SCALE GENOMIC DNA]</scope>
    <source>
        <strain evidence="1 2">M5</strain>
    </source>
</reference>
<dbReference type="CDD" id="cd11527">
    <property type="entry name" value="NTP-PPase_dUTPase"/>
    <property type="match status" value="1"/>
</dbReference>
<evidence type="ECO:0000313" key="1">
    <source>
        <dbReference type="EMBL" id="ODV57415.1"/>
    </source>
</evidence>
<name>A0A1E4RAA9_9BACI</name>
<dbReference type="OrthoDB" id="5506143at2"/>
<dbReference type="SUPFAM" id="SSF101386">
    <property type="entry name" value="all-alpha NTP pyrophosphatases"/>
    <property type="match status" value="1"/>
</dbReference>
<dbReference type="InterPro" id="IPR016947">
    <property type="entry name" value="UCP030140"/>
</dbReference>